<feature type="domain" description="AAA+ ATPase" evidence="5">
    <location>
        <begin position="169"/>
        <end position="306"/>
    </location>
</feature>
<evidence type="ECO:0000313" key="6">
    <source>
        <dbReference type="EMBL" id="CAB4947336.1"/>
    </source>
</evidence>
<dbReference type="InterPro" id="IPR027417">
    <property type="entry name" value="P-loop_NTPase"/>
</dbReference>
<dbReference type="InterPro" id="IPR011990">
    <property type="entry name" value="TPR-like_helical_dom_sf"/>
</dbReference>
<protein>
    <submittedName>
        <fullName evidence="6">Unannotated protein</fullName>
    </submittedName>
</protein>
<dbReference type="InterPro" id="IPR003593">
    <property type="entry name" value="AAA+_ATPase"/>
</dbReference>
<dbReference type="AlphaFoldDB" id="A0A6J7JVC9"/>
<dbReference type="InterPro" id="IPR003960">
    <property type="entry name" value="ATPase_AAA_CS"/>
</dbReference>
<dbReference type="PANTHER" id="PTHR23077:SF171">
    <property type="entry name" value="NUCLEAR VALOSIN-CONTAINING PROTEIN-LIKE"/>
    <property type="match status" value="1"/>
</dbReference>
<evidence type="ECO:0000256" key="4">
    <source>
        <dbReference type="SAM" id="MobiDB-lite"/>
    </source>
</evidence>
<evidence type="ECO:0000256" key="3">
    <source>
        <dbReference type="ARBA" id="ARBA00023054"/>
    </source>
</evidence>
<dbReference type="GO" id="GO:0005524">
    <property type="term" value="F:ATP binding"/>
    <property type="evidence" value="ECO:0007669"/>
    <property type="project" value="UniProtKB-KW"/>
</dbReference>
<evidence type="ECO:0000256" key="1">
    <source>
        <dbReference type="ARBA" id="ARBA00022741"/>
    </source>
</evidence>
<dbReference type="FunFam" id="3.40.50.300:FF:001025">
    <property type="entry name" value="ATPase family, AAA domain-containing 2B"/>
    <property type="match status" value="1"/>
</dbReference>
<reference evidence="6" key="1">
    <citation type="submission" date="2020-05" db="EMBL/GenBank/DDBJ databases">
        <authorList>
            <person name="Chiriac C."/>
            <person name="Salcher M."/>
            <person name="Ghai R."/>
            <person name="Kavagutti S V."/>
        </authorList>
    </citation>
    <scope>NUCLEOTIDE SEQUENCE</scope>
</reference>
<dbReference type="GO" id="GO:0016887">
    <property type="term" value="F:ATP hydrolysis activity"/>
    <property type="evidence" value="ECO:0007669"/>
    <property type="project" value="InterPro"/>
</dbReference>
<name>A0A6J7JVC9_9ZZZZ</name>
<feature type="compositionally biased region" description="Basic and acidic residues" evidence="4">
    <location>
        <begin position="10"/>
        <end position="24"/>
    </location>
</feature>
<evidence type="ECO:0000259" key="5">
    <source>
        <dbReference type="SMART" id="SM00382"/>
    </source>
</evidence>
<evidence type="ECO:0000256" key="2">
    <source>
        <dbReference type="ARBA" id="ARBA00022840"/>
    </source>
</evidence>
<feature type="region of interest" description="Disordered" evidence="4">
    <location>
        <begin position="1"/>
        <end position="24"/>
    </location>
</feature>
<feature type="compositionally biased region" description="Low complexity" evidence="4">
    <location>
        <begin position="84"/>
        <end position="97"/>
    </location>
</feature>
<gene>
    <name evidence="6" type="ORF">UFOPK3564_03302</name>
</gene>
<dbReference type="InterPro" id="IPR041569">
    <property type="entry name" value="AAA_lid_3"/>
</dbReference>
<proteinExistence type="predicted"/>
<dbReference type="EMBL" id="CAFBMK010000304">
    <property type="protein sequence ID" value="CAB4947336.1"/>
    <property type="molecule type" value="Genomic_DNA"/>
</dbReference>
<dbReference type="Gene3D" id="3.40.50.300">
    <property type="entry name" value="P-loop containing nucleotide triphosphate hydrolases"/>
    <property type="match status" value="1"/>
</dbReference>
<feature type="region of interest" description="Disordered" evidence="4">
    <location>
        <begin position="84"/>
        <end position="122"/>
    </location>
</feature>
<keyword evidence="1" id="KW-0547">Nucleotide-binding</keyword>
<accession>A0A6J7JVC9</accession>
<dbReference type="Pfam" id="PF00004">
    <property type="entry name" value="AAA"/>
    <property type="match status" value="1"/>
</dbReference>
<keyword evidence="3" id="KW-0175">Coiled coil</keyword>
<dbReference type="InterPro" id="IPR003959">
    <property type="entry name" value="ATPase_AAA_core"/>
</dbReference>
<keyword evidence="2" id="KW-0067">ATP-binding</keyword>
<dbReference type="SMART" id="SM00382">
    <property type="entry name" value="AAA"/>
    <property type="match status" value="1"/>
</dbReference>
<organism evidence="6">
    <name type="scientific">freshwater metagenome</name>
    <dbReference type="NCBI Taxonomy" id="449393"/>
    <lineage>
        <taxon>unclassified sequences</taxon>
        <taxon>metagenomes</taxon>
        <taxon>ecological metagenomes</taxon>
    </lineage>
</organism>
<dbReference type="PROSITE" id="PS00674">
    <property type="entry name" value="AAA"/>
    <property type="match status" value="1"/>
</dbReference>
<dbReference type="InterPro" id="IPR050168">
    <property type="entry name" value="AAA_ATPase_domain"/>
</dbReference>
<dbReference type="Gene3D" id="1.10.8.60">
    <property type="match status" value="1"/>
</dbReference>
<dbReference type="Pfam" id="PF17862">
    <property type="entry name" value="AAA_lid_3"/>
    <property type="match status" value="1"/>
</dbReference>
<dbReference type="PANTHER" id="PTHR23077">
    <property type="entry name" value="AAA-FAMILY ATPASE"/>
    <property type="match status" value="1"/>
</dbReference>
<sequence length="416" mass="44568">MAESRGLNDALRDALEREPDNDGLRRHLAEQELLSGDAPAALLHCRHLLGTDPGDPGLLDLAARAAGAAGDEAAAARYAAALGPRPPAGAAGTPGDGTPDRPPARRATSRPLPVHDEDEDEDDAWLDVDRPAVRLDDVGGMEQVKHRLQLSFLGPLANPALRASYGAQLRGGLLLWGPPGCGKTLIARALAGELGAGFVSLGISDVLDMWVGRSEQNLRDAFDHARRSSPCVVFLDELDALGQKRSQLRHSGVRTTVNQLLSELDGAERDNDGLFVLGATNHPWDVDTALRRPGRFDRSVLVLPPDEPARAAILSGALASRPTADDVDVDEIVARTALFSGADLVRLVDDATERAMERAVRSGRVDPVTRADLRAATKQARPSTTAWLDVAKSYATFADEGGEYDDLLAYMKQHRR</sequence>
<dbReference type="SUPFAM" id="SSF52540">
    <property type="entry name" value="P-loop containing nucleoside triphosphate hydrolases"/>
    <property type="match status" value="1"/>
</dbReference>
<dbReference type="SUPFAM" id="SSF48452">
    <property type="entry name" value="TPR-like"/>
    <property type="match status" value="1"/>
</dbReference>